<evidence type="ECO:0000313" key="3">
    <source>
        <dbReference type="EMBL" id="QVY62674.1"/>
    </source>
</evidence>
<feature type="domain" description="PRD" evidence="2">
    <location>
        <begin position="171"/>
        <end position="280"/>
    </location>
</feature>
<dbReference type="InterPro" id="IPR011608">
    <property type="entry name" value="PRD"/>
</dbReference>
<dbReference type="InterPro" id="IPR036650">
    <property type="entry name" value="CAT_RNA-bd_dom_sf"/>
</dbReference>
<accession>A0ABX8FF64</accession>
<evidence type="ECO:0000313" key="4">
    <source>
        <dbReference type="Proteomes" id="UP000679247"/>
    </source>
</evidence>
<feature type="domain" description="PRD" evidence="2">
    <location>
        <begin position="65"/>
        <end position="170"/>
    </location>
</feature>
<protein>
    <submittedName>
        <fullName evidence="3">PRD domain-containing protein</fullName>
    </submittedName>
</protein>
<dbReference type="Gene3D" id="1.10.1790.10">
    <property type="entry name" value="PRD domain"/>
    <property type="match status" value="2"/>
</dbReference>
<dbReference type="InterPro" id="IPR004341">
    <property type="entry name" value="CAT_RNA-bd_dom"/>
</dbReference>
<dbReference type="Pfam" id="PF00874">
    <property type="entry name" value="PRD"/>
    <property type="match status" value="2"/>
</dbReference>
<gene>
    <name evidence="3" type="ORF">J1899_06340</name>
</gene>
<sequence>MKLKKALNNNVVLAKTEDHREVVVFGTGIAFKLKPGDPIDESKASKVFTLQTSDLSLQMANLLKEIPVEYVEITQEILDYARKKLNVSISDYTLLTLTDHIYYAISRYKKGEKIVNVLLWEAKKFYKSEFEVGLKALEIIKEKTGVAFNEDEAGFIAMHLVNTQVEGNEIDKTLKMTKIVQDILGIIKYYFKMEFDEDSWNYGRLVTHLKFFAQRILSKDRIEEQDDDLFIQVQHKYPEAFECVKRIETYVKNGFGMQITHAEMVYLVLHISRVTSRGGK</sequence>
<dbReference type="PROSITE" id="PS51372">
    <property type="entry name" value="PRD_2"/>
    <property type="match status" value="2"/>
</dbReference>
<dbReference type="Gene3D" id="2.30.24.10">
    <property type="entry name" value="CAT RNA-binding domain"/>
    <property type="match status" value="1"/>
</dbReference>
<dbReference type="InterPro" id="IPR050661">
    <property type="entry name" value="BglG_antiterminators"/>
</dbReference>
<name>A0ABX8FF64_9BACI</name>
<dbReference type="PANTHER" id="PTHR30185:SF15">
    <property type="entry name" value="CRYPTIC BETA-GLUCOSIDE BGL OPERON ANTITERMINATOR"/>
    <property type="match status" value="1"/>
</dbReference>
<dbReference type="Pfam" id="PF03123">
    <property type="entry name" value="CAT_RBD"/>
    <property type="match status" value="1"/>
</dbReference>
<dbReference type="PANTHER" id="PTHR30185">
    <property type="entry name" value="CRYPTIC BETA-GLUCOSIDE BGL OPERON ANTITERMINATOR"/>
    <property type="match status" value="1"/>
</dbReference>
<evidence type="ECO:0000259" key="2">
    <source>
        <dbReference type="PROSITE" id="PS51372"/>
    </source>
</evidence>
<dbReference type="SMART" id="SM01061">
    <property type="entry name" value="CAT_RBD"/>
    <property type="match status" value="1"/>
</dbReference>
<dbReference type="SUPFAM" id="SSF63520">
    <property type="entry name" value="PTS-regulatory domain, PRD"/>
    <property type="match status" value="2"/>
</dbReference>
<keyword evidence="4" id="KW-1185">Reference proteome</keyword>
<organism evidence="3 4">
    <name type="scientific">Cytobacillus gottheilii</name>
    <dbReference type="NCBI Taxonomy" id="859144"/>
    <lineage>
        <taxon>Bacteria</taxon>
        <taxon>Bacillati</taxon>
        <taxon>Bacillota</taxon>
        <taxon>Bacilli</taxon>
        <taxon>Bacillales</taxon>
        <taxon>Bacillaceae</taxon>
        <taxon>Cytobacillus</taxon>
    </lineage>
</organism>
<dbReference type="SUPFAM" id="SSF50151">
    <property type="entry name" value="SacY-like RNA-binding domain"/>
    <property type="match status" value="1"/>
</dbReference>
<dbReference type="EMBL" id="CP071709">
    <property type="protein sequence ID" value="QVY62674.1"/>
    <property type="molecule type" value="Genomic_DNA"/>
</dbReference>
<proteinExistence type="predicted"/>
<evidence type="ECO:0000256" key="1">
    <source>
        <dbReference type="ARBA" id="ARBA00022737"/>
    </source>
</evidence>
<dbReference type="NCBIfam" id="NF046042">
    <property type="entry name" value="LicT"/>
    <property type="match status" value="1"/>
</dbReference>
<dbReference type="InterPro" id="IPR036634">
    <property type="entry name" value="PRD_sf"/>
</dbReference>
<dbReference type="Proteomes" id="UP000679247">
    <property type="component" value="Chromosome"/>
</dbReference>
<reference evidence="3 4" key="1">
    <citation type="submission" date="2021-03" db="EMBL/GenBank/DDBJ databases">
        <title>The first data on the complete genome of the tetrodotoxin-producing bacterium.</title>
        <authorList>
            <person name="Melnikova D.I."/>
            <person name="Nijland R."/>
            <person name="Magarlamov T.Y."/>
        </authorList>
    </citation>
    <scope>NUCLEOTIDE SEQUENCE [LARGE SCALE GENOMIC DNA]</scope>
    <source>
        <strain evidence="3 4">1839</strain>
    </source>
</reference>
<dbReference type="RefSeq" id="WP_214478102.1">
    <property type="nucleotide sequence ID" value="NZ_CANKUS010000005.1"/>
</dbReference>
<keyword evidence="1" id="KW-0677">Repeat</keyword>